<evidence type="ECO:0000256" key="11">
    <source>
        <dbReference type="ARBA" id="ARBA00022840"/>
    </source>
</evidence>
<evidence type="ECO:0000256" key="8">
    <source>
        <dbReference type="ARBA" id="ARBA00022723"/>
    </source>
</evidence>
<feature type="binding site" evidence="16">
    <location>
        <position position="161"/>
    </location>
    <ligand>
        <name>Zn(2+)</name>
        <dbReference type="ChEBI" id="CHEBI:29105"/>
    </ligand>
</feature>
<comment type="similarity">
    <text evidence="3 16">Belongs to the class-I aminoacyl-tRNA synthetase family. MetG type 1 subfamily.</text>
</comment>
<comment type="caution">
    <text evidence="18">The sequence shown here is derived from an EMBL/GenBank/DDBJ whole genome shotgun (WGS) entry which is preliminary data.</text>
</comment>
<proteinExistence type="inferred from homology"/>
<dbReference type="InterPro" id="IPR014729">
    <property type="entry name" value="Rossmann-like_a/b/a_fold"/>
</dbReference>
<dbReference type="InterPro" id="IPR023458">
    <property type="entry name" value="Met-tRNA_ligase_1"/>
</dbReference>
<keyword evidence="9 16" id="KW-0547">Nucleotide-binding</keyword>
<gene>
    <name evidence="16 18" type="primary">metG</name>
    <name evidence="18" type="ORF">FJZ47_06250</name>
</gene>
<dbReference type="GO" id="GO:0004825">
    <property type="term" value="F:methionine-tRNA ligase activity"/>
    <property type="evidence" value="ECO:0007669"/>
    <property type="project" value="UniProtKB-UniRule"/>
</dbReference>
<dbReference type="SUPFAM" id="SSF57770">
    <property type="entry name" value="Methionyl-tRNA synthetase (MetRS), Zn-domain"/>
    <property type="match status" value="1"/>
</dbReference>
<dbReference type="HAMAP" id="MF_00098">
    <property type="entry name" value="Met_tRNA_synth_type1"/>
    <property type="match status" value="1"/>
</dbReference>
<dbReference type="PANTHER" id="PTHR45765">
    <property type="entry name" value="METHIONINE--TRNA LIGASE"/>
    <property type="match status" value="1"/>
</dbReference>
<sequence length="673" mass="76609">MTQPILITSALPYANGSIHLGHLVEYIQTDIFVRFLKMTGRDAVYMCADDTHGTPIEINAQRAGMSPEDFIGQYYIEHQRDFADFHIAFDCFYSTNSPENRQHSEYIFERLRQQGHIVTRPVAQYYCEQDARFLPDRFIRGTCPNPACRATEQYGDVCEACGTTYNPTDLQDPRCAICRTPPVIRESVHYFFTLSHYEAFLREWVHTPGRLQPEMRNFLETWLNDGLRDWDVSRDGPYFGFKIPGEENKYFYVWLDAPVGYIATTEKFCRESGRDFDAYWHNPQAQIYHVIGKDIVYFHTLFWPAMLQGAGYTLPSKVLVHGFLTVNGEKMSKTRGTFLNARTYLDHLDPQYLRYYYAAKLNGKPEDLDLNLDDFVHRVDAELINKIANLVSRVVPFVTRQFAGRLGTLDAAVQPLIDDIRGRLPRIQESYERLEFNRAVQDIVTIAELGNKYFQDAAPWDVVKQDREAAQRICTFAANCCRTVAALIKPVLPQYAAAVESILRIPALTFDDAARFDLQDHEVGPFERLIERVDPKKVEAMLAASAASLEPQTAPARQVEITPVAAQITYDEFAKVDLRVATVLHAEAVDGADKLLRLRVDIGTEQRTIFAGIRQSYRPEDLVGKQVIVVANLQPRKMRFGVSEGMLLAAGPDSADVVLAEFAQPRQAGEQVR</sequence>
<dbReference type="NCBIfam" id="TIGR00399">
    <property type="entry name" value="metG_C_term"/>
    <property type="match status" value="1"/>
</dbReference>
<dbReference type="PROSITE" id="PS00178">
    <property type="entry name" value="AA_TRNA_LIGASE_I"/>
    <property type="match status" value="1"/>
</dbReference>
<evidence type="ECO:0000259" key="17">
    <source>
        <dbReference type="PROSITE" id="PS50886"/>
    </source>
</evidence>
<feature type="binding site" evidence="16">
    <location>
        <position position="148"/>
    </location>
    <ligand>
        <name>Zn(2+)</name>
        <dbReference type="ChEBI" id="CHEBI:29105"/>
    </ligand>
</feature>
<comment type="subunit">
    <text evidence="4 16">Homodimer.</text>
</comment>
<keyword evidence="8 16" id="KW-0479">Metal-binding</keyword>
<evidence type="ECO:0000256" key="1">
    <source>
        <dbReference type="ARBA" id="ARBA00003314"/>
    </source>
</evidence>
<dbReference type="CDD" id="cd02800">
    <property type="entry name" value="tRNA_bind_EcMetRS_like"/>
    <property type="match status" value="1"/>
</dbReference>
<comment type="subcellular location">
    <subcellularLocation>
        <location evidence="2 16">Cytoplasm</location>
    </subcellularLocation>
</comment>
<dbReference type="Proteomes" id="UP000712673">
    <property type="component" value="Unassembled WGS sequence"/>
</dbReference>
<evidence type="ECO:0000256" key="7">
    <source>
        <dbReference type="ARBA" id="ARBA00022598"/>
    </source>
</evidence>
<dbReference type="GO" id="GO:0005829">
    <property type="term" value="C:cytosol"/>
    <property type="evidence" value="ECO:0007669"/>
    <property type="project" value="TreeGrafter"/>
</dbReference>
<dbReference type="InterPro" id="IPR041872">
    <property type="entry name" value="Anticodon_Met"/>
</dbReference>
<evidence type="ECO:0000256" key="9">
    <source>
        <dbReference type="ARBA" id="ARBA00022741"/>
    </source>
</evidence>
<keyword evidence="14 16" id="KW-0030">Aminoacyl-tRNA synthetase</keyword>
<dbReference type="Gene3D" id="2.40.50.140">
    <property type="entry name" value="Nucleic acid-binding proteins"/>
    <property type="match status" value="1"/>
</dbReference>
<dbReference type="Gene3D" id="3.40.50.620">
    <property type="entry name" value="HUPs"/>
    <property type="match status" value="1"/>
</dbReference>
<evidence type="ECO:0000256" key="12">
    <source>
        <dbReference type="ARBA" id="ARBA00022884"/>
    </source>
</evidence>
<dbReference type="PRINTS" id="PR01041">
    <property type="entry name" value="TRNASYNTHMET"/>
</dbReference>
<feature type="short sequence motif" description="'KMSKS' region" evidence="16">
    <location>
        <begin position="330"/>
        <end position="334"/>
    </location>
</feature>
<keyword evidence="7 16" id="KW-0436">Ligase</keyword>
<keyword evidence="13 16" id="KW-0648">Protein biosynthesis</keyword>
<dbReference type="SUPFAM" id="SSF52374">
    <property type="entry name" value="Nucleotidylyl transferase"/>
    <property type="match status" value="1"/>
</dbReference>
<evidence type="ECO:0000256" key="10">
    <source>
        <dbReference type="ARBA" id="ARBA00022833"/>
    </source>
</evidence>
<evidence type="ECO:0000256" key="6">
    <source>
        <dbReference type="ARBA" id="ARBA00022555"/>
    </source>
</evidence>
<dbReference type="Gene3D" id="2.20.28.20">
    <property type="entry name" value="Methionyl-tRNA synthetase, Zn-domain"/>
    <property type="match status" value="1"/>
</dbReference>
<keyword evidence="5 16" id="KW-0963">Cytoplasm</keyword>
<evidence type="ECO:0000256" key="13">
    <source>
        <dbReference type="ARBA" id="ARBA00022917"/>
    </source>
</evidence>
<name>A0A937W0A5_UNCTE</name>
<evidence type="ECO:0000256" key="15">
    <source>
        <dbReference type="ARBA" id="ARBA00047364"/>
    </source>
</evidence>
<dbReference type="FunFam" id="2.40.50.140:FF:000042">
    <property type="entry name" value="Methionine--tRNA ligase"/>
    <property type="match status" value="1"/>
</dbReference>
<reference evidence="18" key="1">
    <citation type="submission" date="2019-03" db="EMBL/GenBank/DDBJ databases">
        <title>Lake Tanganyika Metagenome-Assembled Genomes (MAGs).</title>
        <authorList>
            <person name="Tran P."/>
        </authorList>
    </citation>
    <scope>NUCLEOTIDE SEQUENCE</scope>
    <source>
        <strain evidence="18">K_DeepCast_65m_m2_066</strain>
    </source>
</reference>
<dbReference type="InterPro" id="IPR012340">
    <property type="entry name" value="NA-bd_OB-fold"/>
</dbReference>
<dbReference type="PROSITE" id="PS50886">
    <property type="entry name" value="TRBD"/>
    <property type="match status" value="1"/>
</dbReference>
<dbReference type="InterPro" id="IPR004495">
    <property type="entry name" value="Met-tRNA-synth_bsu_C"/>
</dbReference>
<protein>
    <recommendedName>
        <fullName evidence="16">Methionine--tRNA ligase</fullName>
        <ecNumber evidence="16">6.1.1.10</ecNumber>
    </recommendedName>
    <alternativeName>
        <fullName evidence="16">Methionyl-tRNA synthetase</fullName>
        <shortName evidence="16">MetRS</shortName>
    </alternativeName>
</protein>
<dbReference type="GO" id="GO:0006431">
    <property type="term" value="P:methionyl-tRNA aminoacylation"/>
    <property type="evidence" value="ECO:0007669"/>
    <property type="project" value="UniProtKB-UniRule"/>
</dbReference>
<evidence type="ECO:0000256" key="14">
    <source>
        <dbReference type="ARBA" id="ARBA00023146"/>
    </source>
</evidence>
<feature type="binding site" evidence="16">
    <location>
        <position position="158"/>
    </location>
    <ligand>
        <name>Zn(2+)</name>
        <dbReference type="ChEBI" id="CHEBI:29105"/>
    </ligand>
</feature>
<feature type="binding site" evidence="16">
    <location>
        <position position="143"/>
    </location>
    <ligand>
        <name>Zn(2+)</name>
        <dbReference type="ChEBI" id="CHEBI:29105"/>
    </ligand>
</feature>
<keyword evidence="12 16" id="KW-0694">RNA-binding</keyword>
<accession>A0A937W0A5</accession>
<dbReference type="InterPro" id="IPR009080">
    <property type="entry name" value="tRNAsynth_Ia_anticodon-bd"/>
</dbReference>
<dbReference type="CDD" id="cd00814">
    <property type="entry name" value="MetRS_core"/>
    <property type="match status" value="1"/>
</dbReference>
<evidence type="ECO:0000256" key="2">
    <source>
        <dbReference type="ARBA" id="ARBA00004496"/>
    </source>
</evidence>
<evidence type="ECO:0000313" key="18">
    <source>
        <dbReference type="EMBL" id="MBM3223385.1"/>
    </source>
</evidence>
<evidence type="ECO:0000256" key="5">
    <source>
        <dbReference type="ARBA" id="ARBA00022490"/>
    </source>
</evidence>
<dbReference type="CDD" id="cd07957">
    <property type="entry name" value="Anticodon_Ia_Met"/>
    <property type="match status" value="1"/>
</dbReference>
<dbReference type="AlphaFoldDB" id="A0A937W0A5"/>
<dbReference type="InterPro" id="IPR002547">
    <property type="entry name" value="tRNA-bd_dom"/>
</dbReference>
<dbReference type="EC" id="6.1.1.10" evidence="16"/>
<feature type="domain" description="TRNA-binding" evidence="17">
    <location>
        <begin position="572"/>
        <end position="673"/>
    </location>
</feature>
<dbReference type="EMBL" id="VGLS01000135">
    <property type="protein sequence ID" value="MBM3223385.1"/>
    <property type="molecule type" value="Genomic_DNA"/>
</dbReference>
<dbReference type="InterPro" id="IPR015413">
    <property type="entry name" value="Methionyl/Leucyl_tRNA_Synth"/>
</dbReference>
<dbReference type="Pfam" id="PF19303">
    <property type="entry name" value="Anticodon_3"/>
    <property type="match status" value="1"/>
</dbReference>
<keyword evidence="11 16" id="KW-0067">ATP-binding</keyword>
<evidence type="ECO:0000313" key="19">
    <source>
        <dbReference type="Proteomes" id="UP000712673"/>
    </source>
</evidence>
<comment type="cofactor">
    <cofactor evidence="16">
        <name>Zn(2+)</name>
        <dbReference type="ChEBI" id="CHEBI:29105"/>
    </cofactor>
    <text evidence="16">Binds 1 zinc ion per subunit.</text>
</comment>
<dbReference type="InterPro" id="IPR033911">
    <property type="entry name" value="MetRS_core"/>
</dbReference>
<feature type="binding site" evidence="16">
    <location>
        <position position="333"/>
    </location>
    <ligand>
        <name>ATP</name>
        <dbReference type="ChEBI" id="CHEBI:30616"/>
    </ligand>
</feature>
<dbReference type="Pfam" id="PF09334">
    <property type="entry name" value="tRNA-synt_1g"/>
    <property type="match status" value="1"/>
</dbReference>
<dbReference type="GO" id="GO:0000049">
    <property type="term" value="F:tRNA binding"/>
    <property type="evidence" value="ECO:0007669"/>
    <property type="project" value="UniProtKB-UniRule"/>
</dbReference>
<keyword evidence="6 16" id="KW-0820">tRNA-binding</keyword>
<keyword evidence="10 16" id="KW-0862">Zinc</keyword>
<comment type="function">
    <text evidence="1 16">Is required not only for elongation of protein synthesis but also for the initiation of all mRNA translation through initiator tRNA(fMet) aminoacylation.</text>
</comment>
<comment type="catalytic activity">
    <reaction evidence="15 16">
        <text>tRNA(Met) + L-methionine + ATP = L-methionyl-tRNA(Met) + AMP + diphosphate</text>
        <dbReference type="Rhea" id="RHEA:13481"/>
        <dbReference type="Rhea" id="RHEA-COMP:9667"/>
        <dbReference type="Rhea" id="RHEA-COMP:9698"/>
        <dbReference type="ChEBI" id="CHEBI:30616"/>
        <dbReference type="ChEBI" id="CHEBI:33019"/>
        <dbReference type="ChEBI" id="CHEBI:57844"/>
        <dbReference type="ChEBI" id="CHEBI:78442"/>
        <dbReference type="ChEBI" id="CHEBI:78530"/>
        <dbReference type="ChEBI" id="CHEBI:456215"/>
        <dbReference type="EC" id="6.1.1.10"/>
    </reaction>
</comment>
<dbReference type="NCBIfam" id="TIGR00398">
    <property type="entry name" value="metG"/>
    <property type="match status" value="1"/>
</dbReference>
<dbReference type="FunFam" id="2.20.28.20:FF:000001">
    <property type="entry name" value="Methionine--tRNA ligase"/>
    <property type="match status" value="1"/>
</dbReference>
<dbReference type="InterPro" id="IPR029038">
    <property type="entry name" value="MetRS_Zn"/>
</dbReference>
<dbReference type="InterPro" id="IPR001412">
    <property type="entry name" value="aa-tRNA-synth_I_CS"/>
</dbReference>
<dbReference type="Pfam" id="PF01588">
    <property type="entry name" value="tRNA_bind"/>
    <property type="match status" value="1"/>
</dbReference>
<feature type="short sequence motif" description="'HIGH' region" evidence="16">
    <location>
        <begin position="12"/>
        <end position="22"/>
    </location>
</feature>
<dbReference type="GO" id="GO:0005524">
    <property type="term" value="F:ATP binding"/>
    <property type="evidence" value="ECO:0007669"/>
    <property type="project" value="UniProtKB-UniRule"/>
</dbReference>
<organism evidence="18 19">
    <name type="scientific">Tectimicrobiota bacterium</name>
    <dbReference type="NCBI Taxonomy" id="2528274"/>
    <lineage>
        <taxon>Bacteria</taxon>
        <taxon>Pseudomonadati</taxon>
        <taxon>Nitrospinota/Tectimicrobiota group</taxon>
        <taxon>Candidatus Tectimicrobiota</taxon>
    </lineage>
</organism>
<dbReference type="Gene3D" id="1.10.730.10">
    <property type="entry name" value="Isoleucyl-tRNA Synthetase, Domain 1"/>
    <property type="match status" value="1"/>
</dbReference>
<dbReference type="NCBIfam" id="NF001100">
    <property type="entry name" value="PRK00133.1"/>
    <property type="match status" value="1"/>
</dbReference>
<evidence type="ECO:0000256" key="3">
    <source>
        <dbReference type="ARBA" id="ARBA00008258"/>
    </source>
</evidence>
<dbReference type="SUPFAM" id="SSF47323">
    <property type="entry name" value="Anticodon-binding domain of a subclass of class I aminoacyl-tRNA synthetases"/>
    <property type="match status" value="1"/>
</dbReference>
<dbReference type="GO" id="GO:0046872">
    <property type="term" value="F:metal ion binding"/>
    <property type="evidence" value="ECO:0007669"/>
    <property type="project" value="UniProtKB-KW"/>
</dbReference>
<evidence type="ECO:0000256" key="16">
    <source>
        <dbReference type="HAMAP-Rule" id="MF_00098"/>
    </source>
</evidence>
<evidence type="ECO:0000256" key="4">
    <source>
        <dbReference type="ARBA" id="ARBA00011738"/>
    </source>
</evidence>
<dbReference type="PANTHER" id="PTHR45765:SF1">
    <property type="entry name" value="METHIONINE--TRNA LIGASE, CYTOPLASMIC"/>
    <property type="match status" value="1"/>
</dbReference>
<dbReference type="SUPFAM" id="SSF50249">
    <property type="entry name" value="Nucleic acid-binding proteins"/>
    <property type="match status" value="1"/>
</dbReference>
<dbReference type="InterPro" id="IPR014758">
    <property type="entry name" value="Met-tRNA_synth"/>
</dbReference>